<proteinExistence type="predicted"/>
<evidence type="ECO:0000313" key="1">
    <source>
        <dbReference type="EMBL" id="KAA8894707.1"/>
    </source>
</evidence>
<accession>A0A5J5EHV5</accession>
<name>A0A5J5EHV5_9PEZI</name>
<dbReference type="EMBL" id="VXIS01000318">
    <property type="protein sequence ID" value="KAA8894707.1"/>
    <property type="molecule type" value="Genomic_DNA"/>
</dbReference>
<dbReference type="InParanoid" id="A0A5J5EHV5"/>
<sequence length="209" mass="23029">MLEPSTLMADVSISGEPKELLYAYFWPSWCFAVSHCNQMCLAWSHPATNPLHRSTKWNSCCWSSGGTAGGFGDAITAHDCAQGVPGSLTPLGRAWPGGTQRRRPYIFPPSGTAAARALVAQLTTSSTMSEPSTLTADVSISGEPKQLLYAYFWPSWCFTVSHCNQMCLAWSHPAKNPLHCSTKWNNWWIRRCNNGTRLRAGRSPHPQAL</sequence>
<dbReference type="Proteomes" id="UP000326924">
    <property type="component" value="Unassembled WGS sequence"/>
</dbReference>
<gene>
    <name evidence="1" type="ORF">FN846DRAFT_390293</name>
</gene>
<evidence type="ECO:0000313" key="2">
    <source>
        <dbReference type="Proteomes" id="UP000326924"/>
    </source>
</evidence>
<keyword evidence="2" id="KW-1185">Reference proteome</keyword>
<dbReference type="AlphaFoldDB" id="A0A5J5EHV5"/>
<protein>
    <submittedName>
        <fullName evidence="1">Uncharacterized protein</fullName>
    </submittedName>
</protein>
<comment type="caution">
    <text evidence="1">The sequence shown here is derived from an EMBL/GenBank/DDBJ whole genome shotgun (WGS) entry which is preliminary data.</text>
</comment>
<organism evidence="1 2">
    <name type="scientific">Sphaerosporella brunnea</name>
    <dbReference type="NCBI Taxonomy" id="1250544"/>
    <lineage>
        <taxon>Eukaryota</taxon>
        <taxon>Fungi</taxon>
        <taxon>Dikarya</taxon>
        <taxon>Ascomycota</taxon>
        <taxon>Pezizomycotina</taxon>
        <taxon>Pezizomycetes</taxon>
        <taxon>Pezizales</taxon>
        <taxon>Pyronemataceae</taxon>
        <taxon>Sphaerosporella</taxon>
    </lineage>
</organism>
<reference evidence="1 2" key="1">
    <citation type="submission" date="2019-09" db="EMBL/GenBank/DDBJ databases">
        <title>Draft genome of the ectomycorrhizal ascomycete Sphaerosporella brunnea.</title>
        <authorList>
            <consortium name="DOE Joint Genome Institute"/>
            <person name="Benucci G.M."/>
            <person name="Marozzi G."/>
            <person name="Antonielli L."/>
            <person name="Sanchez S."/>
            <person name="Marco P."/>
            <person name="Wang X."/>
            <person name="Falini L.B."/>
            <person name="Barry K."/>
            <person name="Haridas S."/>
            <person name="Lipzen A."/>
            <person name="Labutti K."/>
            <person name="Grigoriev I.V."/>
            <person name="Murat C."/>
            <person name="Martin F."/>
            <person name="Albertini E."/>
            <person name="Donnini D."/>
            <person name="Bonito G."/>
        </authorList>
    </citation>
    <scope>NUCLEOTIDE SEQUENCE [LARGE SCALE GENOMIC DNA]</scope>
    <source>
        <strain evidence="1 2">Sb_GMNB300</strain>
    </source>
</reference>